<dbReference type="InterPro" id="IPR015424">
    <property type="entry name" value="PyrdxlP-dep_Trfase"/>
</dbReference>
<reference evidence="8 9" key="1">
    <citation type="submission" date="2016-04" db="EMBL/GenBank/DDBJ databases">
        <title>Complete Genome Sequence of Halotalea alkalilenta IHB B 13600.</title>
        <authorList>
            <person name="Swarnkar M.K."/>
            <person name="Sharma A."/>
            <person name="Kaushal K."/>
            <person name="Soni R."/>
            <person name="Rana S."/>
            <person name="Singh A.K."/>
            <person name="Gulati A."/>
        </authorList>
    </citation>
    <scope>NUCLEOTIDE SEQUENCE [LARGE SCALE GENOMIC DNA]</scope>
    <source>
        <strain evidence="8 9">IHB B 13600</strain>
    </source>
</reference>
<dbReference type="InterPro" id="IPR015421">
    <property type="entry name" value="PyrdxlP-dep_Trfase_major"/>
</dbReference>
<evidence type="ECO:0000313" key="9">
    <source>
        <dbReference type="Proteomes" id="UP000077875"/>
    </source>
</evidence>
<evidence type="ECO:0000256" key="5">
    <source>
        <dbReference type="ARBA" id="ARBA00022679"/>
    </source>
</evidence>
<dbReference type="SUPFAM" id="SSF53383">
    <property type="entry name" value="PLP-dependent transferases"/>
    <property type="match status" value="1"/>
</dbReference>
<keyword evidence="4 8" id="KW-0032">Aminotransferase</keyword>
<evidence type="ECO:0000256" key="2">
    <source>
        <dbReference type="ARBA" id="ARBA00007441"/>
    </source>
</evidence>
<comment type="cofactor">
    <cofactor evidence="1">
        <name>pyridoxal 5'-phosphate</name>
        <dbReference type="ChEBI" id="CHEBI:597326"/>
    </cofactor>
</comment>
<dbReference type="GO" id="GO:0008483">
    <property type="term" value="F:transaminase activity"/>
    <property type="evidence" value="ECO:0007669"/>
    <property type="project" value="UniProtKB-KW"/>
</dbReference>
<evidence type="ECO:0000313" key="8">
    <source>
        <dbReference type="EMBL" id="ANF57115.1"/>
    </source>
</evidence>
<dbReference type="Gene3D" id="3.90.1150.10">
    <property type="entry name" value="Aspartate Aminotransferase, domain 1"/>
    <property type="match status" value="1"/>
</dbReference>
<evidence type="ECO:0000256" key="4">
    <source>
        <dbReference type="ARBA" id="ARBA00022576"/>
    </source>
</evidence>
<dbReference type="CDD" id="cd00609">
    <property type="entry name" value="AAT_like"/>
    <property type="match status" value="1"/>
</dbReference>
<organism evidence="8 9">
    <name type="scientific">Halotalea alkalilenta</name>
    <dbReference type="NCBI Taxonomy" id="376489"/>
    <lineage>
        <taxon>Bacteria</taxon>
        <taxon>Pseudomonadati</taxon>
        <taxon>Pseudomonadota</taxon>
        <taxon>Gammaproteobacteria</taxon>
        <taxon>Oceanospirillales</taxon>
        <taxon>Halomonadaceae</taxon>
        <taxon>Halotalea</taxon>
    </lineage>
</organism>
<keyword evidence="6" id="KW-0663">Pyridoxal phosphate</keyword>
<gene>
    <name evidence="8" type="ORF">A5892_06250</name>
</gene>
<dbReference type="InterPro" id="IPR004839">
    <property type="entry name" value="Aminotransferase_I/II_large"/>
</dbReference>
<dbReference type="Proteomes" id="UP000077875">
    <property type="component" value="Chromosome"/>
</dbReference>
<accession>A0A172YDR9</accession>
<keyword evidence="9" id="KW-1185">Reference proteome</keyword>
<evidence type="ECO:0000256" key="3">
    <source>
        <dbReference type="ARBA" id="ARBA00011738"/>
    </source>
</evidence>
<keyword evidence="5 8" id="KW-0808">Transferase</keyword>
<protein>
    <submittedName>
        <fullName evidence="8">2-aminoadipate aminotransferase</fullName>
    </submittedName>
</protein>
<dbReference type="RefSeq" id="WP_064122073.1">
    <property type="nucleotide sequence ID" value="NZ_CP015243.1"/>
</dbReference>
<proteinExistence type="inferred from homology"/>
<dbReference type="PANTHER" id="PTHR42790">
    <property type="entry name" value="AMINOTRANSFERASE"/>
    <property type="match status" value="1"/>
</dbReference>
<feature type="domain" description="Aminotransferase class I/classII large" evidence="7">
    <location>
        <begin position="30"/>
        <end position="375"/>
    </location>
</feature>
<dbReference type="AlphaFoldDB" id="A0A172YDR9"/>
<name>A0A172YDR9_9GAMM</name>
<dbReference type="InterPro" id="IPR015422">
    <property type="entry name" value="PyrdxlP-dep_Trfase_small"/>
</dbReference>
<comment type="similarity">
    <text evidence="2">Belongs to the class-I pyridoxal-phosphate-dependent aminotransferase family.</text>
</comment>
<dbReference type="FunFam" id="3.40.640.10:FF:000053">
    <property type="entry name" value="Aminotransferase, class I"/>
    <property type="match status" value="1"/>
</dbReference>
<dbReference type="PANTHER" id="PTHR42790:SF19">
    <property type="entry name" value="KYNURENINE_ALPHA-AMINOADIPATE AMINOTRANSFERASE, MITOCHONDRIAL"/>
    <property type="match status" value="1"/>
</dbReference>
<comment type="subunit">
    <text evidence="3">Homodimer.</text>
</comment>
<dbReference type="GO" id="GO:1901605">
    <property type="term" value="P:alpha-amino acid metabolic process"/>
    <property type="evidence" value="ECO:0007669"/>
    <property type="project" value="TreeGrafter"/>
</dbReference>
<dbReference type="EMBL" id="CP015243">
    <property type="protein sequence ID" value="ANF57115.1"/>
    <property type="molecule type" value="Genomic_DNA"/>
</dbReference>
<dbReference type="KEGG" id="haa:A5892_06250"/>
<dbReference type="STRING" id="376489.A5892_06250"/>
<dbReference type="InterPro" id="IPR050859">
    <property type="entry name" value="Class-I_PLP-dep_aminotransf"/>
</dbReference>
<sequence>MQWRFARRAEGSVSSAVREILKVTERSEVISFAGGLPAVESFPLEALREASRRVFEGDDAESALQYATTEGYAPLRQWIAARLSRDGVSIDPRQVLLTTGSQQALDLIGKALIDPGDRVLVETPTYLGALQAFRLYEPDFVSLPSDDQGLDPEALNAALLDGAKCLYTIPNFQNPTGRRLPLARRQALAALAEQRGLTLIEDDPYGELDYQGAHLPSLLALAPRNTLHLGSFSKVLSPGMRLGYVVGPVEVIDKLVQLKQASDLHTAGLTQRIVFEAVKDGLLERHLPQVRKLYARRCEAMLDALARHMPQGVHWHRPEGGMFIWVELPAGVDASLLFERAIAEDVAFVPGAPFYANQAELNTLRLAFVTVDELRIEAGIARLGALLGEMLEAEPASVVGLEV</sequence>
<evidence type="ECO:0000256" key="6">
    <source>
        <dbReference type="ARBA" id="ARBA00022898"/>
    </source>
</evidence>
<evidence type="ECO:0000256" key="1">
    <source>
        <dbReference type="ARBA" id="ARBA00001933"/>
    </source>
</evidence>
<evidence type="ECO:0000259" key="7">
    <source>
        <dbReference type="Pfam" id="PF00155"/>
    </source>
</evidence>
<dbReference type="Pfam" id="PF00155">
    <property type="entry name" value="Aminotran_1_2"/>
    <property type="match status" value="1"/>
</dbReference>
<dbReference type="GO" id="GO:0030170">
    <property type="term" value="F:pyridoxal phosphate binding"/>
    <property type="evidence" value="ECO:0007669"/>
    <property type="project" value="InterPro"/>
</dbReference>
<dbReference type="Gene3D" id="3.40.640.10">
    <property type="entry name" value="Type I PLP-dependent aspartate aminotransferase-like (Major domain)"/>
    <property type="match status" value="1"/>
</dbReference>